<feature type="domain" description="Endonuclease/exonuclease/phosphatase" evidence="11">
    <location>
        <begin position="62"/>
        <end position="314"/>
    </location>
</feature>
<keyword evidence="6" id="KW-0227">DNA damage</keyword>
<dbReference type="Gene3D" id="3.60.10.10">
    <property type="entry name" value="Endonuclease/exonuclease/phosphatase"/>
    <property type="match status" value="1"/>
</dbReference>
<keyword evidence="7" id="KW-0378">Hydrolase</keyword>
<reference evidence="12 13" key="1">
    <citation type="submission" date="2023-08" db="EMBL/GenBank/DDBJ databases">
        <title>Black Yeasts Isolated from many extreme environments.</title>
        <authorList>
            <person name="Coleine C."/>
            <person name="Stajich J.E."/>
            <person name="Selbmann L."/>
        </authorList>
    </citation>
    <scope>NUCLEOTIDE SEQUENCE [LARGE SCALE GENOMIC DNA]</scope>
    <source>
        <strain evidence="12 13">CCFEE 5885</strain>
    </source>
</reference>
<name>A0ABR0K906_9EURO</name>
<dbReference type="EMBL" id="JAVRRG010000062">
    <property type="protein sequence ID" value="KAK5092178.1"/>
    <property type="molecule type" value="Genomic_DNA"/>
</dbReference>
<evidence type="ECO:0000256" key="3">
    <source>
        <dbReference type="ARBA" id="ARBA00004322"/>
    </source>
</evidence>
<protein>
    <recommendedName>
        <fullName evidence="11">Endonuclease/exonuclease/phosphatase domain-containing protein</fullName>
    </recommendedName>
</protein>
<dbReference type="Pfam" id="PF03372">
    <property type="entry name" value="Exo_endo_phos"/>
    <property type="match status" value="1"/>
</dbReference>
<keyword evidence="5" id="KW-0479">Metal-binding</keyword>
<dbReference type="PANTHER" id="PTHR15822:SF4">
    <property type="entry name" value="TYROSYL-DNA PHOSPHODIESTERASE 2"/>
    <property type="match status" value="1"/>
</dbReference>
<keyword evidence="10" id="KW-0539">Nucleus</keyword>
<sequence length="333" mass="38209">MDPKLKRIIETINSRRKHDFTWERGQPVPQPYYTWHDGQWKARSSGAEQSASTTQDGFFSIMSWNIDFMRSFTNERMEKALSFLEQYISQISRPNIIMLNEMLVSDLRLIQGQSWVREKYRLTDLSEDFWESGYYGTCVLISKSTSIAKVFRVHYEHTAMERDGLFIDMTINSKTVRICCTHLESLVADPPLRPKQLAAAARFMHEADASILGGDLNAIQPFDKYLHTDNDLKDAYLETGGKEDAEAGMTWGQMAPTKEREKFGLSRMDKLMFCGIVAIERFETFGMDIVLDDGLVAKQLVEEDGLEKPWVTDHLGVRGDFHVVTDQHAVSKL</sequence>
<evidence type="ECO:0000313" key="13">
    <source>
        <dbReference type="Proteomes" id="UP001345013"/>
    </source>
</evidence>
<proteinExistence type="predicted"/>
<keyword evidence="8" id="KW-0460">Magnesium</keyword>
<dbReference type="SUPFAM" id="SSF56219">
    <property type="entry name" value="DNase I-like"/>
    <property type="match status" value="1"/>
</dbReference>
<evidence type="ECO:0000256" key="5">
    <source>
        <dbReference type="ARBA" id="ARBA00022723"/>
    </source>
</evidence>
<evidence type="ECO:0000256" key="8">
    <source>
        <dbReference type="ARBA" id="ARBA00022842"/>
    </source>
</evidence>
<dbReference type="Proteomes" id="UP001345013">
    <property type="component" value="Unassembled WGS sequence"/>
</dbReference>
<dbReference type="PANTHER" id="PTHR15822">
    <property type="entry name" value="TRAF AND TNF RECEPTOR-ASSOCIATED PROTEIN"/>
    <property type="match status" value="1"/>
</dbReference>
<keyword evidence="13" id="KW-1185">Reference proteome</keyword>
<accession>A0ABR0K906</accession>
<keyword evidence="4" id="KW-0540">Nuclease</keyword>
<organism evidence="12 13">
    <name type="scientific">Lithohypha guttulata</name>
    <dbReference type="NCBI Taxonomy" id="1690604"/>
    <lineage>
        <taxon>Eukaryota</taxon>
        <taxon>Fungi</taxon>
        <taxon>Dikarya</taxon>
        <taxon>Ascomycota</taxon>
        <taxon>Pezizomycotina</taxon>
        <taxon>Eurotiomycetes</taxon>
        <taxon>Chaetothyriomycetidae</taxon>
        <taxon>Chaetothyriales</taxon>
        <taxon>Trichomeriaceae</taxon>
        <taxon>Lithohypha</taxon>
    </lineage>
</organism>
<evidence type="ECO:0000256" key="10">
    <source>
        <dbReference type="ARBA" id="ARBA00023242"/>
    </source>
</evidence>
<dbReference type="InterPro" id="IPR051547">
    <property type="entry name" value="TDP2-like"/>
</dbReference>
<comment type="cofactor">
    <cofactor evidence="2">
        <name>Mg(2+)</name>
        <dbReference type="ChEBI" id="CHEBI:18420"/>
    </cofactor>
</comment>
<evidence type="ECO:0000256" key="4">
    <source>
        <dbReference type="ARBA" id="ARBA00022722"/>
    </source>
</evidence>
<evidence type="ECO:0000256" key="2">
    <source>
        <dbReference type="ARBA" id="ARBA00001946"/>
    </source>
</evidence>
<comment type="subcellular location">
    <subcellularLocation>
        <location evidence="3">Nucleus</location>
        <location evidence="3">PML body</location>
    </subcellularLocation>
</comment>
<gene>
    <name evidence="12" type="ORF">LTR24_005429</name>
</gene>
<comment type="caution">
    <text evidence="12">The sequence shown here is derived from an EMBL/GenBank/DDBJ whole genome shotgun (WGS) entry which is preliminary data.</text>
</comment>
<evidence type="ECO:0000256" key="6">
    <source>
        <dbReference type="ARBA" id="ARBA00022763"/>
    </source>
</evidence>
<dbReference type="InterPro" id="IPR005135">
    <property type="entry name" value="Endo/exonuclease/phosphatase"/>
</dbReference>
<evidence type="ECO:0000313" key="12">
    <source>
        <dbReference type="EMBL" id="KAK5092178.1"/>
    </source>
</evidence>
<evidence type="ECO:0000256" key="9">
    <source>
        <dbReference type="ARBA" id="ARBA00023204"/>
    </source>
</evidence>
<dbReference type="InterPro" id="IPR036691">
    <property type="entry name" value="Endo/exonu/phosph_ase_sf"/>
</dbReference>
<evidence type="ECO:0000256" key="7">
    <source>
        <dbReference type="ARBA" id="ARBA00022801"/>
    </source>
</evidence>
<evidence type="ECO:0000256" key="1">
    <source>
        <dbReference type="ARBA" id="ARBA00001936"/>
    </source>
</evidence>
<dbReference type="CDD" id="cd09080">
    <property type="entry name" value="TDP2"/>
    <property type="match status" value="1"/>
</dbReference>
<evidence type="ECO:0000259" key="11">
    <source>
        <dbReference type="Pfam" id="PF03372"/>
    </source>
</evidence>
<keyword evidence="9" id="KW-0234">DNA repair</keyword>
<comment type="cofactor">
    <cofactor evidence="1">
        <name>Mn(2+)</name>
        <dbReference type="ChEBI" id="CHEBI:29035"/>
    </cofactor>
</comment>